<evidence type="ECO:0000256" key="1">
    <source>
        <dbReference type="SAM" id="MobiDB-lite"/>
    </source>
</evidence>
<dbReference type="EMBL" id="GGEC01009675">
    <property type="protein sequence ID" value="MBW90158.1"/>
    <property type="molecule type" value="Transcribed_RNA"/>
</dbReference>
<name>A0A2P2J9L3_RHIMU</name>
<evidence type="ECO:0000313" key="2">
    <source>
        <dbReference type="EMBL" id="MBW90158.1"/>
    </source>
</evidence>
<proteinExistence type="predicted"/>
<feature type="region of interest" description="Disordered" evidence="1">
    <location>
        <begin position="92"/>
        <end position="142"/>
    </location>
</feature>
<reference evidence="2" key="1">
    <citation type="submission" date="2018-02" db="EMBL/GenBank/DDBJ databases">
        <title>Rhizophora mucronata_Transcriptome.</title>
        <authorList>
            <person name="Meera S.P."/>
            <person name="Sreeshan A."/>
            <person name="Augustine A."/>
        </authorList>
    </citation>
    <scope>NUCLEOTIDE SEQUENCE</scope>
    <source>
        <tissue evidence="2">Leaf</tissue>
    </source>
</reference>
<sequence>MNCQKAETNVTFNCLSLLPSLSLFSIQNHTSVYERPFHNFCIIPVTKLWNSMELKFNIAAVFLLSLLLATPCRSTGRSGVADPAIYEIDYRGPETHSSMHPPPSHSRDGPWIHRGSNVASPKAKHLRGSNTRKSVRAQIPLG</sequence>
<accession>A0A2P2J9L3</accession>
<organism evidence="2">
    <name type="scientific">Rhizophora mucronata</name>
    <name type="common">Asiatic mangrove</name>
    <dbReference type="NCBI Taxonomy" id="61149"/>
    <lineage>
        <taxon>Eukaryota</taxon>
        <taxon>Viridiplantae</taxon>
        <taxon>Streptophyta</taxon>
        <taxon>Embryophyta</taxon>
        <taxon>Tracheophyta</taxon>
        <taxon>Spermatophyta</taxon>
        <taxon>Magnoliopsida</taxon>
        <taxon>eudicotyledons</taxon>
        <taxon>Gunneridae</taxon>
        <taxon>Pentapetalae</taxon>
        <taxon>rosids</taxon>
        <taxon>fabids</taxon>
        <taxon>Malpighiales</taxon>
        <taxon>Rhizophoraceae</taxon>
        <taxon>Rhizophora</taxon>
    </lineage>
</organism>
<protein>
    <submittedName>
        <fullName evidence="2">Uncharacterized protein</fullName>
    </submittedName>
</protein>
<dbReference type="AlphaFoldDB" id="A0A2P2J9L3"/>